<feature type="transmembrane region" description="Helical" evidence="1">
    <location>
        <begin position="235"/>
        <end position="257"/>
    </location>
</feature>
<proteinExistence type="predicted"/>
<keyword evidence="1" id="KW-0472">Membrane</keyword>
<feature type="transmembrane region" description="Helical" evidence="1">
    <location>
        <begin position="53"/>
        <end position="76"/>
    </location>
</feature>
<comment type="caution">
    <text evidence="2">The sequence shown here is derived from an EMBL/GenBank/DDBJ whole genome shotgun (WGS) entry which is preliminary data.</text>
</comment>
<protein>
    <submittedName>
        <fullName evidence="2">Uncharacterized protein</fullName>
    </submittedName>
</protein>
<evidence type="ECO:0000313" key="2">
    <source>
        <dbReference type="EMBL" id="KAI1698339.1"/>
    </source>
</evidence>
<gene>
    <name evidence="2" type="ORF">DdX_17971</name>
</gene>
<keyword evidence="3" id="KW-1185">Reference proteome</keyword>
<accession>A0AAD4MQF0</accession>
<dbReference type="AlphaFoldDB" id="A0AAD4MQF0"/>
<name>A0AAD4MQF0_9BILA</name>
<sequence>MIVLSSADNSKFYFQDYYSIAIIGLSFLSTLMYARIFYLYACRRKKGLRIRTFTWCLFIYMILNQICMPLVCIWRICFLFNSANIFGLFKLGRVYKQTSVTQTVYDWTEIGHFVATGALPVSIFFLTLERCLNIQFPTKLKKIHKMVLSVASLILSPGTSLIFAIFSRWNMWPYKMTVGMLNNSSCIFLIRKMTRTNSKAKNILAKNTALMELCLEFLPNFAVFVVNILQLEDFYPYITSLPIATQCLNSVTCGILYNIRMTAQENKVIPLQPPSSLKVNHLAPIDKVKQALRF</sequence>
<dbReference type="EMBL" id="JAKKPZ010000223">
    <property type="protein sequence ID" value="KAI1698339.1"/>
    <property type="molecule type" value="Genomic_DNA"/>
</dbReference>
<feature type="transmembrane region" description="Helical" evidence="1">
    <location>
        <begin position="20"/>
        <end position="41"/>
    </location>
</feature>
<reference evidence="2" key="1">
    <citation type="submission" date="2022-01" db="EMBL/GenBank/DDBJ databases">
        <title>Genome Sequence Resource for Two Populations of Ditylenchus destructor, the Migratory Endoparasitic Phytonematode.</title>
        <authorList>
            <person name="Zhang H."/>
            <person name="Lin R."/>
            <person name="Xie B."/>
        </authorList>
    </citation>
    <scope>NUCLEOTIDE SEQUENCE</scope>
    <source>
        <strain evidence="2">BazhouSP</strain>
    </source>
</reference>
<feature type="transmembrane region" description="Helical" evidence="1">
    <location>
        <begin position="110"/>
        <end position="128"/>
    </location>
</feature>
<organism evidence="2 3">
    <name type="scientific">Ditylenchus destructor</name>
    <dbReference type="NCBI Taxonomy" id="166010"/>
    <lineage>
        <taxon>Eukaryota</taxon>
        <taxon>Metazoa</taxon>
        <taxon>Ecdysozoa</taxon>
        <taxon>Nematoda</taxon>
        <taxon>Chromadorea</taxon>
        <taxon>Rhabditida</taxon>
        <taxon>Tylenchina</taxon>
        <taxon>Tylenchomorpha</taxon>
        <taxon>Sphaerularioidea</taxon>
        <taxon>Anguinidae</taxon>
        <taxon>Anguininae</taxon>
        <taxon>Ditylenchus</taxon>
    </lineage>
</organism>
<feature type="transmembrane region" description="Helical" evidence="1">
    <location>
        <begin position="148"/>
        <end position="166"/>
    </location>
</feature>
<keyword evidence="1" id="KW-0812">Transmembrane</keyword>
<evidence type="ECO:0000256" key="1">
    <source>
        <dbReference type="SAM" id="Phobius"/>
    </source>
</evidence>
<keyword evidence="1" id="KW-1133">Transmembrane helix</keyword>
<evidence type="ECO:0000313" key="3">
    <source>
        <dbReference type="Proteomes" id="UP001201812"/>
    </source>
</evidence>
<dbReference type="Proteomes" id="UP001201812">
    <property type="component" value="Unassembled WGS sequence"/>
</dbReference>